<dbReference type="Proteomes" id="UP000243459">
    <property type="component" value="Chromosome 4"/>
</dbReference>
<organism evidence="1 2">
    <name type="scientific">Asparagus officinalis</name>
    <name type="common">Garden asparagus</name>
    <dbReference type="NCBI Taxonomy" id="4686"/>
    <lineage>
        <taxon>Eukaryota</taxon>
        <taxon>Viridiplantae</taxon>
        <taxon>Streptophyta</taxon>
        <taxon>Embryophyta</taxon>
        <taxon>Tracheophyta</taxon>
        <taxon>Spermatophyta</taxon>
        <taxon>Magnoliopsida</taxon>
        <taxon>Liliopsida</taxon>
        <taxon>Asparagales</taxon>
        <taxon>Asparagaceae</taxon>
        <taxon>Asparagoideae</taxon>
        <taxon>Asparagus</taxon>
    </lineage>
</organism>
<accession>A0A5P1F278</accession>
<protein>
    <submittedName>
        <fullName evidence="1">Uncharacterized protein</fullName>
    </submittedName>
</protein>
<gene>
    <name evidence="1" type="ORF">A4U43_C04F19650</name>
</gene>
<evidence type="ECO:0000313" key="1">
    <source>
        <dbReference type="EMBL" id="ONK72458.1"/>
    </source>
</evidence>
<proteinExistence type="predicted"/>
<dbReference type="Gramene" id="ONK72458">
    <property type="protein sequence ID" value="ONK72458"/>
    <property type="gene ID" value="A4U43_C04F19650"/>
</dbReference>
<dbReference type="EMBL" id="CM007384">
    <property type="protein sequence ID" value="ONK72458.1"/>
    <property type="molecule type" value="Genomic_DNA"/>
</dbReference>
<name>A0A5P1F278_ASPOF</name>
<evidence type="ECO:0000313" key="2">
    <source>
        <dbReference type="Proteomes" id="UP000243459"/>
    </source>
</evidence>
<dbReference type="AlphaFoldDB" id="A0A5P1F278"/>
<reference evidence="2" key="1">
    <citation type="journal article" date="2017" name="Nat. Commun.">
        <title>The asparagus genome sheds light on the origin and evolution of a young Y chromosome.</title>
        <authorList>
            <person name="Harkess A."/>
            <person name="Zhou J."/>
            <person name="Xu C."/>
            <person name="Bowers J.E."/>
            <person name="Van der Hulst R."/>
            <person name="Ayyampalayam S."/>
            <person name="Mercati F."/>
            <person name="Riccardi P."/>
            <person name="McKain M.R."/>
            <person name="Kakrana A."/>
            <person name="Tang H."/>
            <person name="Ray J."/>
            <person name="Groenendijk J."/>
            <person name="Arikit S."/>
            <person name="Mathioni S.M."/>
            <person name="Nakano M."/>
            <person name="Shan H."/>
            <person name="Telgmann-Rauber A."/>
            <person name="Kanno A."/>
            <person name="Yue Z."/>
            <person name="Chen H."/>
            <person name="Li W."/>
            <person name="Chen Y."/>
            <person name="Xu X."/>
            <person name="Zhang Y."/>
            <person name="Luo S."/>
            <person name="Chen H."/>
            <person name="Gao J."/>
            <person name="Mao Z."/>
            <person name="Pires J.C."/>
            <person name="Luo M."/>
            <person name="Kudrna D."/>
            <person name="Wing R.A."/>
            <person name="Meyers B.C."/>
            <person name="Yi K."/>
            <person name="Kong H."/>
            <person name="Lavrijsen P."/>
            <person name="Sunseri F."/>
            <person name="Falavigna A."/>
            <person name="Ye Y."/>
            <person name="Leebens-Mack J.H."/>
            <person name="Chen G."/>
        </authorList>
    </citation>
    <scope>NUCLEOTIDE SEQUENCE [LARGE SCALE GENOMIC DNA]</scope>
    <source>
        <strain evidence="2">cv. DH0086</strain>
    </source>
</reference>
<keyword evidence="2" id="KW-1185">Reference proteome</keyword>
<sequence length="90" mass="9528">MATHQAWSKSGPDSDLSSLVKAHICGLIELGSGRVSLNQPGPEPGAWSGFGFQAFPGSRLCAGSAGSKPDTSPGKGDRFFNSLRKKRKFY</sequence>